<evidence type="ECO:0000313" key="1">
    <source>
        <dbReference type="EMBL" id="KAI8572894.1"/>
    </source>
</evidence>
<protein>
    <submittedName>
        <fullName evidence="1">Uncharacterized protein</fullName>
    </submittedName>
</protein>
<dbReference type="EMBL" id="CM046388">
    <property type="protein sequence ID" value="KAI8572894.1"/>
    <property type="molecule type" value="Genomic_DNA"/>
</dbReference>
<comment type="caution">
    <text evidence="1">The sequence shown here is derived from an EMBL/GenBank/DDBJ whole genome shotgun (WGS) entry which is preliminary data.</text>
</comment>
<accession>A0ACC0Q6A5</accession>
<organism evidence="1 2">
    <name type="scientific">Rhododendron molle</name>
    <name type="common">Chinese azalea</name>
    <name type="synonym">Azalea mollis</name>
    <dbReference type="NCBI Taxonomy" id="49168"/>
    <lineage>
        <taxon>Eukaryota</taxon>
        <taxon>Viridiplantae</taxon>
        <taxon>Streptophyta</taxon>
        <taxon>Embryophyta</taxon>
        <taxon>Tracheophyta</taxon>
        <taxon>Spermatophyta</taxon>
        <taxon>Magnoliopsida</taxon>
        <taxon>eudicotyledons</taxon>
        <taxon>Gunneridae</taxon>
        <taxon>Pentapetalae</taxon>
        <taxon>asterids</taxon>
        <taxon>Ericales</taxon>
        <taxon>Ericaceae</taxon>
        <taxon>Ericoideae</taxon>
        <taxon>Rhodoreae</taxon>
        <taxon>Rhododendron</taxon>
    </lineage>
</organism>
<keyword evidence="2" id="KW-1185">Reference proteome</keyword>
<dbReference type="Proteomes" id="UP001062846">
    <property type="component" value="Chromosome 1"/>
</dbReference>
<name>A0ACC0Q6A5_RHOML</name>
<evidence type="ECO:0000313" key="2">
    <source>
        <dbReference type="Proteomes" id="UP001062846"/>
    </source>
</evidence>
<sequence length="125" mass="14301">MAELWVVRDGLWVARRFKFPHLIVETDSIFVYNALFRKQVQAGRLRRMLQEVQVLLSDFSSVHVTFCYQEANGVADLLAKHAAVSQTDFVLHNVALDFLLLALSQNQKGIVVPCFCKKLSHLHSF</sequence>
<gene>
    <name evidence="1" type="ORF">RHMOL_Rhmol01G0236300</name>
</gene>
<reference evidence="1" key="1">
    <citation type="submission" date="2022-02" db="EMBL/GenBank/DDBJ databases">
        <title>Plant Genome Project.</title>
        <authorList>
            <person name="Zhang R.-G."/>
        </authorList>
    </citation>
    <scope>NUCLEOTIDE SEQUENCE</scope>
    <source>
        <strain evidence="1">AT1</strain>
    </source>
</reference>
<proteinExistence type="predicted"/>